<evidence type="ECO:0000256" key="1">
    <source>
        <dbReference type="SAM" id="MobiDB-lite"/>
    </source>
</evidence>
<dbReference type="Proteomes" id="UP000052022">
    <property type="component" value="Unassembled WGS sequence"/>
</dbReference>
<reference evidence="2 3" key="1">
    <citation type="submission" date="2015-09" db="EMBL/GenBank/DDBJ databases">
        <authorList>
            <consortium name="Swine Surveillance"/>
        </authorList>
    </citation>
    <scope>NUCLEOTIDE SEQUENCE [LARGE SCALE GENOMIC DNA]</scope>
    <source>
        <strain evidence="2 3">CECT 7557</strain>
    </source>
</reference>
<evidence type="ECO:0000313" key="3">
    <source>
        <dbReference type="Proteomes" id="UP000052022"/>
    </source>
</evidence>
<dbReference type="AlphaFoldDB" id="A0A0P1GYC8"/>
<feature type="region of interest" description="Disordered" evidence="1">
    <location>
        <begin position="1"/>
        <end position="26"/>
    </location>
</feature>
<keyword evidence="3" id="KW-1185">Reference proteome</keyword>
<dbReference type="EMBL" id="CYSD01000043">
    <property type="protein sequence ID" value="CUH81928.1"/>
    <property type="molecule type" value="Genomic_DNA"/>
</dbReference>
<gene>
    <name evidence="2" type="ORF">TRM7557_03657</name>
</gene>
<organism evidence="2 3">
    <name type="scientific">Tritonibacter multivorans</name>
    <dbReference type="NCBI Taxonomy" id="928856"/>
    <lineage>
        <taxon>Bacteria</taxon>
        <taxon>Pseudomonadati</taxon>
        <taxon>Pseudomonadota</taxon>
        <taxon>Alphaproteobacteria</taxon>
        <taxon>Rhodobacterales</taxon>
        <taxon>Paracoccaceae</taxon>
        <taxon>Tritonibacter</taxon>
    </lineage>
</organism>
<proteinExistence type="predicted"/>
<sequence>MMRRSAGFNTNQTTRQRFEELEQLSPPDRTIEGNRAVSCDTVNLENVLPKIQSYCRNFHDGAPFLTEDDFCSVPQNATLGADAIHPIRTFLIRR</sequence>
<name>A0A0P1GYC8_9RHOB</name>
<accession>A0A0P1GYC8</accession>
<evidence type="ECO:0000313" key="2">
    <source>
        <dbReference type="EMBL" id="CUH81928.1"/>
    </source>
</evidence>
<protein>
    <submittedName>
        <fullName evidence="2">Uncharacterized protein</fullName>
    </submittedName>
</protein>